<dbReference type="PANTHER" id="PTHR23153">
    <property type="entry name" value="UBX-RELATED"/>
    <property type="match status" value="1"/>
</dbReference>
<dbReference type="Gene3D" id="3.10.20.90">
    <property type="entry name" value="Phosphatidylinositol 3-kinase Catalytic Subunit, Chain A, domain 1"/>
    <property type="match status" value="1"/>
</dbReference>
<dbReference type="Gene3D" id="1.20.58.2190">
    <property type="match status" value="1"/>
</dbReference>
<dbReference type="InterPro" id="IPR018997">
    <property type="entry name" value="PUB_domain"/>
</dbReference>
<organism evidence="3 4">
    <name type="scientific">Acrobeloides nanus</name>
    <dbReference type="NCBI Taxonomy" id="290746"/>
    <lineage>
        <taxon>Eukaryota</taxon>
        <taxon>Metazoa</taxon>
        <taxon>Ecdysozoa</taxon>
        <taxon>Nematoda</taxon>
        <taxon>Chromadorea</taxon>
        <taxon>Rhabditida</taxon>
        <taxon>Tylenchina</taxon>
        <taxon>Cephalobomorpha</taxon>
        <taxon>Cephaloboidea</taxon>
        <taxon>Cephalobidae</taxon>
        <taxon>Acrobeloides</taxon>
    </lineage>
</organism>
<dbReference type="InterPro" id="IPR029071">
    <property type="entry name" value="Ubiquitin-like_domsf"/>
</dbReference>
<dbReference type="WBParaSite" id="ACRNAN_scaffold266.g12103.t1">
    <property type="protein sequence ID" value="ACRNAN_scaffold266.g12103.t1"/>
    <property type="gene ID" value="ACRNAN_scaffold266.g12103"/>
</dbReference>
<protein>
    <submittedName>
        <fullName evidence="4">PUB domain-containing protein</fullName>
    </submittedName>
</protein>
<evidence type="ECO:0000259" key="2">
    <source>
        <dbReference type="Pfam" id="PF09409"/>
    </source>
</evidence>
<dbReference type="SUPFAM" id="SSF54236">
    <property type="entry name" value="Ubiquitin-like"/>
    <property type="match status" value="1"/>
</dbReference>
<dbReference type="SUPFAM" id="SSF143503">
    <property type="entry name" value="PUG domain-like"/>
    <property type="match status" value="1"/>
</dbReference>
<dbReference type="GO" id="GO:0005737">
    <property type="term" value="C:cytoplasm"/>
    <property type="evidence" value="ECO:0007669"/>
    <property type="project" value="TreeGrafter"/>
</dbReference>
<reference evidence="4" key="1">
    <citation type="submission" date="2022-11" db="UniProtKB">
        <authorList>
            <consortium name="WormBaseParasite"/>
        </authorList>
    </citation>
    <scope>IDENTIFICATION</scope>
</reference>
<keyword evidence="3" id="KW-1185">Reference proteome</keyword>
<feature type="domain" description="PUB" evidence="2">
    <location>
        <begin position="209"/>
        <end position="283"/>
    </location>
</feature>
<keyword evidence="1" id="KW-0175">Coiled coil</keyword>
<accession>A0A914DJQ0</accession>
<dbReference type="AlphaFoldDB" id="A0A914DJQ0"/>
<dbReference type="Pfam" id="PF09409">
    <property type="entry name" value="PUB"/>
    <property type="match status" value="1"/>
</dbReference>
<evidence type="ECO:0000256" key="1">
    <source>
        <dbReference type="SAM" id="Coils"/>
    </source>
</evidence>
<dbReference type="CDD" id="cd16119">
    <property type="entry name" value="UBX_UBXN6"/>
    <property type="match status" value="1"/>
</dbReference>
<evidence type="ECO:0000313" key="4">
    <source>
        <dbReference type="WBParaSite" id="ACRNAN_scaffold266.g12103.t1"/>
    </source>
</evidence>
<sequence>MCGIFRWKFWQRRTARENQKIHSENISNETTEAMDFLKKIIKGKKSDRHFKKAGTGYSLADDAPIRPQQQPSGSYVIRNHPPPVTAQRVAISNSTAEAATRRLQEANGGKTETAHQRKIRELARKQLEEEMEAERKQFEGITIDERDTKEFEHSSAIEGVYFTCDLFEDDIFLPKSQMVEQVEAFLRAKLNEEGAQVAAVMIHSLNDMEKRDNAISTLDRILKNIINNPTEEKFRRIKMSGKVFNETVKPAKGAIEFLLTLGFKEELENNETFLVLTSVEDERRTAISLALEMLTSEDCRVPLRLYRNTKIYKINPNQPLPKIDVPKDFFTISGSEVKAEQQRKTQEASKLTELRTREMREKDAQAWKYTYKYTLIRIRFPNNYILEGTFGVYENFAALREFVSEHLGTEFGVFHLTDPVHGGVILDNDQKSLGDYRLVPAAMLMFNWDEETVAQFASLNMQVTYLSPESEKNSTPL</sequence>
<dbReference type="PANTHER" id="PTHR23153:SF38">
    <property type="entry name" value="UBX DOMAIN-CONTAINING PROTEIN 6"/>
    <property type="match status" value="1"/>
</dbReference>
<name>A0A914DJQ0_9BILA</name>
<dbReference type="Proteomes" id="UP000887540">
    <property type="component" value="Unplaced"/>
</dbReference>
<proteinExistence type="predicted"/>
<evidence type="ECO:0000313" key="3">
    <source>
        <dbReference type="Proteomes" id="UP000887540"/>
    </source>
</evidence>
<dbReference type="SMART" id="SM00580">
    <property type="entry name" value="PUG"/>
    <property type="match status" value="1"/>
</dbReference>
<feature type="coiled-coil region" evidence="1">
    <location>
        <begin position="117"/>
        <end position="144"/>
    </location>
</feature>
<dbReference type="InterPro" id="IPR036339">
    <property type="entry name" value="PUB-like_dom_sf"/>
</dbReference>